<dbReference type="NCBIfam" id="TIGR00639">
    <property type="entry name" value="PurN"/>
    <property type="match status" value="1"/>
</dbReference>
<feature type="binding site" evidence="6">
    <location>
        <position position="106"/>
    </location>
    <ligand>
        <name>(6R)-10-formyltetrahydrofolate</name>
        <dbReference type="ChEBI" id="CHEBI:195366"/>
    </ligand>
</feature>
<organism evidence="8 10">
    <name type="scientific">Nesterenkonia jeotgali</name>
    <dbReference type="NCBI Taxonomy" id="317018"/>
    <lineage>
        <taxon>Bacteria</taxon>
        <taxon>Bacillati</taxon>
        <taxon>Actinomycetota</taxon>
        <taxon>Actinomycetes</taxon>
        <taxon>Micrococcales</taxon>
        <taxon>Micrococcaceae</taxon>
        <taxon>Nesterenkonia</taxon>
    </lineage>
</organism>
<evidence type="ECO:0000256" key="3">
    <source>
        <dbReference type="ARBA" id="ARBA00022755"/>
    </source>
</evidence>
<dbReference type="InterPro" id="IPR002376">
    <property type="entry name" value="Formyl_transf_N"/>
</dbReference>
<dbReference type="AlphaFoldDB" id="A0A0W8IL65"/>
<evidence type="ECO:0000313" key="11">
    <source>
        <dbReference type="Proteomes" id="UP000546252"/>
    </source>
</evidence>
<evidence type="ECO:0000256" key="4">
    <source>
        <dbReference type="ARBA" id="ARBA00038440"/>
    </source>
</evidence>
<reference evidence="10" key="1">
    <citation type="submission" date="2015-12" db="EMBL/GenBank/DDBJ databases">
        <authorList>
            <person name="Nair G.R."/>
            <person name="Kaur G."/>
            <person name="Mayilraj S."/>
        </authorList>
    </citation>
    <scope>NUCLEOTIDE SEQUENCE [LARGE SCALE GENOMIC DNA]</scope>
    <source>
        <strain evidence="10">CD08_7</strain>
    </source>
</reference>
<feature type="domain" description="Formyl transferase N-terminal" evidence="7">
    <location>
        <begin position="1"/>
        <end position="181"/>
    </location>
</feature>
<evidence type="ECO:0000256" key="1">
    <source>
        <dbReference type="ARBA" id="ARBA00005054"/>
    </source>
</evidence>
<dbReference type="InterPro" id="IPR036477">
    <property type="entry name" value="Formyl_transf_N_sf"/>
</dbReference>
<feature type="binding site" evidence="6">
    <location>
        <begin position="11"/>
        <end position="13"/>
    </location>
    <ligand>
        <name>N(1)-(5-phospho-beta-D-ribosyl)glycinamide</name>
        <dbReference type="ChEBI" id="CHEBI:143788"/>
    </ligand>
</feature>
<dbReference type="GO" id="GO:0004644">
    <property type="term" value="F:phosphoribosylglycinamide formyltransferase activity"/>
    <property type="evidence" value="ECO:0007669"/>
    <property type="project" value="UniProtKB-UniRule"/>
</dbReference>
<dbReference type="PROSITE" id="PS00373">
    <property type="entry name" value="GART"/>
    <property type="match status" value="1"/>
</dbReference>
<protein>
    <recommendedName>
        <fullName evidence="6">Phosphoribosylglycinamide formyltransferase</fullName>
        <ecNumber evidence="6">2.1.2.2</ecNumber>
    </recommendedName>
    <alternativeName>
        <fullName evidence="6">5'-phosphoribosylglycinamide transformylase</fullName>
    </alternativeName>
    <alternativeName>
        <fullName evidence="6">GAR transformylase</fullName>
        <shortName evidence="6">GART</shortName>
    </alternativeName>
</protein>
<gene>
    <name evidence="6" type="primary">purN</name>
    <name evidence="8" type="ORF">AVL63_09855</name>
    <name evidence="9" type="ORF">HNR24_002446</name>
</gene>
<feature type="binding site" evidence="6">
    <location>
        <begin position="89"/>
        <end position="92"/>
    </location>
    <ligand>
        <name>(6R)-10-formyltetrahydrofolate</name>
        <dbReference type="ChEBI" id="CHEBI:195366"/>
    </ligand>
</feature>
<dbReference type="Proteomes" id="UP000054023">
    <property type="component" value="Unassembled WGS sequence"/>
</dbReference>
<dbReference type="InterPro" id="IPR001555">
    <property type="entry name" value="GART_AS"/>
</dbReference>
<dbReference type="RefSeq" id="WP_058887609.1">
    <property type="nucleotide sequence ID" value="NZ_BAAAKT010000001.1"/>
</dbReference>
<dbReference type="Proteomes" id="UP000546252">
    <property type="component" value="Unassembled WGS sequence"/>
</dbReference>
<dbReference type="EC" id="2.1.2.2" evidence="6"/>
<evidence type="ECO:0000256" key="6">
    <source>
        <dbReference type="HAMAP-Rule" id="MF_01930"/>
    </source>
</evidence>
<dbReference type="GO" id="GO:0006189">
    <property type="term" value="P:'de novo' IMP biosynthetic process"/>
    <property type="evidence" value="ECO:0007669"/>
    <property type="project" value="UniProtKB-UniRule"/>
</dbReference>
<comment type="caution">
    <text evidence="8">The sequence shown here is derived from an EMBL/GenBank/DDBJ whole genome shotgun (WGS) entry which is preliminary data.</text>
</comment>
<name>A0A0W8IL65_9MICC</name>
<dbReference type="Gene3D" id="3.40.50.170">
    <property type="entry name" value="Formyl transferase, N-terminal domain"/>
    <property type="match status" value="1"/>
</dbReference>
<comment type="catalytic activity">
    <reaction evidence="5 6">
        <text>N(1)-(5-phospho-beta-D-ribosyl)glycinamide + (6R)-10-formyltetrahydrofolate = N(2)-formyl-N(1)-(5-phospho-beta-D-ribosyl)glycinamide + (6S)-5,6,7,8-tetrahydrofolate + H(+)</text>
        <dbReference type="Rhea" id="RHEA:15053"/>
        <dbReference type="ChEBI" id="CHEBI:15378"/>
        <dbReference type="ChEBI" id="CHEBI:57453"/>
        <dbReference type="ChEBI" id="CHEBI:143788"/>
        <dbReference type="ChEBI" id="CHEBI:147286"/>
        <dbReference type="ChEBI" id="CHEBI:195366"/>
        <dbReference type="EC" id="2.1.2.2"/>
    </reaction>
</comment>
<dbReference type="GO" id="GO:0005829">
    <property type="term" value="C:cytosol"/>
    <property type="evidence" value="ECO:0007669"/>
    <property type="project" value="TreeGrafter"/>
</dbReference>
<sequence length="192" mass="20196">MRIVALVSGAGTNLQAVIDAVHGGELDLQIAAVGSDVPDCGGLERATAAQIPTFAVPLVKGGDRSAWNLELARAVREHDPDLVVSSGFMRILGSEFLARVGAPIINTHPALLPSFPGAHAVRDALAHGVKITGCTVHQVDAGVDTGPILAQEAVRVQQQDDQDSLHERIKTEERRLLVETLRGIGAGEITVE</sequence>
<evidence type="ECO:0000313" key="8">
    <source>
        <dbReference type="EMBL" id="KUG60634.1"/>
    </source>
</evidence>
<dbReference type="CDD" id="cd08645">
    <property type="entry name" value="FMT_core_GART"/>
    <property type="match status" value="1"/>
</dbReference>
<feature type="binding site" evidence="6">
    <location>
        <position position="64"/>
    </location>
    <ligand>
        <name>(6R)-10-formyltetrahydrofolate</name>
        <dbReference type="ChEBI" id="CHEBI:195366"/>
    </ligand>
</feature>
<comment type="similarity">
    <text evidence="4 6">Belongs to the GART family.</text>
</comment>
<evidence type="ECO:0000256" key="5">
    <source>
        <dbReference type="ARBA" id="ARBA00047664"/>
    </source>
</evidence>
<dbReference type="OrthoDB" id="9806170at2"/>
<accession>A0A0W8IL65</accession>
<dbReference type="HAMAP" id="MF_01930">
    <property type="entry name" value="PurN"/>
    <property type="match status" value="1"/>
</dbReference>
<keyword evidence="2 6" id="KW-0808">Transferase</keyword>
<dbReference type="STRING" id="317018.AVL63_09855"/>
<feature type="site" description="Raises pKa of active site His" evidence="6">
    <location>
        <position position="144"/>
    </location>
</feature>
<proteinExistence type="inferred from homology"/>
<feature type="active site" description="Proton donor" evidence="6">
    <location>
        <position position="108"/>
    </location>
</feature>
<dbReference type="EMBL" id="JACJIH010000001">
    <property type="protein sequence ID" value="MBA8922513.1"/>
    <property type="molecule type" value="Genomic_DNA"/>
</dbReference>
<keyword evidence="10" id="KW-1185">Reference proteome</keyword>
<reference evidence="9 11" key="3">
    <citation type="submission" date="2020-08" db="EMBL/GenBank/DDBJ databases">
        <title>Sequencing the genomes of 1000 actinobacteria strains.</title>
        <authorList>
            <person name="Klenk H.-P."/>
        </authorList>
    </citation>
    <scope>NUCLEOTIDE SEQUENCE [LARGE SCALE GENOMIC DNA]</scope>
    <source>
        <strain evidence="9 11">DSM 19081</strain>
    </source>
</reference>
<dbReference type="PANTHER" id="PTHR43369">
    <property type="entry name" value="PHOSPHORIBOSYLGLYCINAMIDE FORMYLTRANSFERASE"/>
    <property type="match status" value="1"/>
</dbReference>
<dbReference type="EMBL" id="LQBM01000001">
    <property type="protein sequence ID" value="KUG60634.1"/>
    <property type="molecule type" value="Genomic_DNA"/>
</dbReference>
<dbReference type="InterPro" id="IPR004607">
    <property type="entry name" value="GART"/>
</dbReference>
<evidence type="ECO:0000256" key="2">
    <source>
        <dbReference type="ARBA" id="ARBA00022679"/>
    </source>
</evidence>
<dbReference type="Pfam" id="PF00551">
    <property type="entry name" value="Formyl_trans_N"/>
    <property type="match status" value="1"/>
</dbReference>
<evidence type="ECO:0000259" key="7">
    <source>
        <dbReference type="Pfam" id="PF00551"/>
    </source>
</evidence>
<comment type="function">
    <text evidence="6">Catalyzes the transfer of a formyl group from 10-formyltetrahydrofolate to 5-phospho-ribosyl-glycinamide (GAR), producing 5-phospho-ribosyl-N-formylglycinamide (FGAR) and tetrahydrofolate.</text>
</comment>
<dbReference type="UniPathway" id="UPA00074">
    <property type="reaction ID" value="UER00126"/>
</dbReference>
<reference evidence="8" key="2">
    <citation type="submission" date="2015-12" db="EMBL/GenBank/DDBJ databases">
        <authorList>
            <person name="Shamseldin A."/>
            <person name="Moawad H."/>
            <person name="Abd El-Rahim W.M."/>
            <person name="Sadowsky M.J."/>
        </authorList>
    </citation>
    <scope>NUCLEOTIDE SEQUENCE [LARGE SCALE GENOMIC DNA]</scope>
    <source>
        <strain evidence="8">CD08_7</strain>
    </source>
</reference>
<evidence type="ECO:0000313" key="10">
    <source>
        <dbReference type="Proteomes" id="UP000054023"/>
    </source>
</evidence>
<evidence type="ECO:0000313" key="9">
    <source>
        <dbReference type="EMBL" id="MBA8922513.1"/>
    </source>
</evidence>
<dbReference type="PANTHER" id="PTHR43369:SF2">
    <property type="entry name" value="PHOSPHORIBOSYLGLYCINAMIDE FORMYLTRANSFERASE"/>
    <property type="match status" value="1"/>
</dbReference>
<dbReference type="SUPFAM" id="SSF53328">
    <property type="entry name" value="Formyltransferase"/>
    <property type="match status" value="1"/>
</dbReference>
<keyword evidence="3 6" id="KW-0658">Purine biosynthesis</keyword>
<comment type="pathway">
    <text evidence="1 6">Purine metabolism; IMP biosynthesis via de novo pathway; N(2)-formyl-N(1)-(5-phospho-D-ribosyl)glycinamide from N(1)-(5-phospho-D-ribosyl)glycinamide (10-formyl THF route): step 1/1.</text>
</comment>